<dbReference type="EC" id="1.7.1.17" evidence="6"/>
<keyword evidence="1 6" id="KW-0285">Flavoprotein</keyword>
<comment type="caution">
    <text evidence="8">The sequence shown here is derived from an EMBL/GenBank/DDBJ whole genome shotgun (WGS) entry which is preliminary data.</text>
</comment>
<dbReference type="PATRIC" id="fig|1202724.3.peg.3112"/>
<keyword evidence="2 6" id="KW-0288">FMN</keyword>
<organism evidence="8 9">
    <name type="scientific">Flavobacterium akiainvivens</name>
    <dbReference type="NCBI Taxonomy" id="1202724"/>
    <lineage>
        <taxon>Bacteria</taxon>
        <taxon>Pseudomonadati</taxon>
        <taxon>Bacteroidota</taxon>
        <taxon>Flavobacteriia</taxon>
        <taxon>Flavobacteriales</taxon>
        <taxon>Flavobacteriaceae</taxon>
        <taxon>Flavobacterium</taxon>
    </lineage>
</organism>
<dbReference type="Pfam" id="PF02525">
    <property type="entry name" value="Flavodoxin_2"/>
    <property type="match status" value="1"/>
</dbReference>
<keyword evidence="4 6" id="KW-0520">NAD</keyword>
<reference evidence="8 9" key="1">
    <citation type="submission" date="2015-08" db="EMBL/GenBank/DDBJ databases">
        <title>Whole genome sequence of Flavobacterium akiainvivens IK-1T, from decaying Wikstroemia oahuensis, an endemic Hawaiian shrub.</title>
        <authorList>
            <person name="Wan X."/>
            <person name="Hou S."/>
            <person name="Saito J."/>
            <person name="Donachie S."/>
        </authorList>
    </citation>
    <scope>NUCLEOTIDE SEQUENCE [LARGE SCALE GENOMIC DNA]</scope>
    <source>
        <strain evidence="8 9">IK-1</strain>
    </source>
</reference>
<dbReference type="PANTHER" id="PTHR43741:SF4">
    <property type="entry name" value="FMN-DEPENDENT NADH:QUINONE OXIDOREDUCTASE"/>
    <property type="match status" value="1"/>
</dbReference>
<comment type="caution">
    <text evidence="6">Lacks conserved residue(s) required for the propagation of feature annotation.</text>
</comment>
<evidence type="ECO:0000256" key="2">
    <source>
        <dbReference type="ARBA" id="ARBA00022643"/>
    </source>
</evidence>
<keyword evidence="9" id="KW-1185">Reference proteome</keyword>
<dbReference type="Proteomes" id="UP000037755">
    <property type="component" value="Unassembled WGS sequence"/>
</dbReference>
<comment type="cofactor">
    <cofactor evidence="6">
        <name>FMN</name>
        <dbReference type="ChEBI" id="CHEBI:58210"/>
    </cofactor>
    <text evidence="6">Binds 1 FMN per subunit.</text>
</comment>
<evidence type="ECO:0000256" key="6">
    <source>
        <dbReference type="HAMAP-Rule" id="MF_01216"/>
    </source>
</evidence>
<evidence type="ECO:0000256" key="4">
    <source>
        <dbReference type="ARBA" id="ARBA00023027"/>
    </source>
</evidence>
<dbReference type="GO" id="GO:0016652">
    <property type="term" value="F:oxidoreductase activity, acting on NAD(P)H as acceptor"/>
    <property type="evidence" value="ECO:0007669"/>
    <property type="project" value="UniProtKB-UniRule"/>
</dbReference>
<protein>
    <recommendedName>
        <fullName evidence="6">FMN dependent NADH:quinone oxidoreductase</fullName>
        <ecNumber evidence="6">1.6.5.-</ecNumber>
    </recommendedName>
    <alternativeName>
        <fullName evidence="6">Azo-dye reductase</fullName>
    </alternativeName>
    <alternativeName>
        <fullName evidence="6">FMN-dependent NADH-azo compound oxidoreductase</fullName>
    </alternativeName>
    <alternativeName>
        <fullName evidence="6">FMN-dependent NADH-azoreductase</fullName>
        <ecNumber evidence="6">1.7.1.17</ecNumber>
    </alternativeName>
</protein>
<comment type="similarity">
    <text evidence="6">Belongs to the azoreductase type 1 family.</text>
</comment>
<dbReference type="InterPro" id="IPR029039">
    <property type="entry name" value="Flavoprotein-like_sf"/>
</dbReference>
<dbReference type="GO" id="GO:0010181">
    <property type="term" value="F:FMN binding"/>
    <property type="evidence" value="ECO:0007669"/>
    <property type="project" value="UniProtKB-UniRule"/>
</dbReference>
<dbReference type="InterPro" id="IPR050104">
    <property type="entry name" value="FMN-dep_NADH:Q_OxRdtase_AzoR1"/>
</dbReference>
<dbReference type="EMBL" id="LIYD01000005">
    <property type="protein sequence ID" value="KOS07197.1"/>
    <property type="molecule type" value="Genomic_DNA"/>
</dbReference>
<gene>
    <name evidence="6" type="primary">azoR</name>
    <name evidence="8" type="ORF">AM493_14980</name>
</gene>
<dbReference type="Gene3D" id="3.40.50.360">
    <property type="match status" value="1"/>
</dbReference>
<accession>A0A0M8MJP6</accession>
<feature type="binding site" evidence="6">
    <location>
        <begin position="16"/>
        <end position="18"/>
    </location>
    <ligand>
        <name>FMN</name>
        <dbReference type="ChEBI" id="CHEBI:58210"/>
    </ligand>
</feature>
<dbReference type="PANTHER" id="PTHR43741">
    <property type="entry name" value="FMN-DEPENDENT NADH-AZOREDUCTASE 1"/>
    <property type="match status" value="1"/>
</dbReference>
<evidence type="ECO:0000313" key="9">
    <source>
        <dbReference type="Proteomes" id="UP000037755"/>
    </source>
</evidence>
<comment type="function">
    <text evidence="6">Also exhibits azoreductase activity. Catalyzes the reductive cleavage of the azo bond in aromatic azo compounds to the corresponding amines.</text>
</comment>
<dbReference type="RefSeq" id="WP_054408844.1">
    <property type="nucleotide sequence ID" value="NZ_FOYA01000018.1"/>
</dbReference>
<dbReference type="InterPro" id="IPR023048">
    <property type="entry name" value="NADH:quinone_OxRdtase_FMN_depd"/>
</dbReference>
<dbReference type="GO" id="GO:0016655">
    <property type="term" value="F:oxidoreductase activity, acting on NAD(P)H, quinone or similar compound as acceptor"/>
    <property type="evidence" value="ECO:0007669"/>
    <property type="project" value="InterPro"/>
</dbReference>
<dbReference type="EC" id="1.6.5.-" evidence="6"/>
<comment type="function">
    <text evidence="6">Quinone reductase that provides resistance to thiol-specific stress caused by electrophilic quinones.</text>
</comment>
<dbReference type="SUPFAM" id="SSF52218">
    <property type="entry name" value="Flavoproteins"/>
    <property type="match status" value="1"/>
</dbReference>
<evidence type="ECO:0000256" key="3">
    <source>
        <dbReference type="ARBA" id="ARBA00023002"/>
    </source>
</evidence>
<feature type="domain" description="Flavodoxin-like fold" evidence="7">
    <location>
        <begin position="2"/>
        <end position="197"/>
    </location>
</feature>
<sequence length="199" mass="21420">MKNILHIISSPQGAQSVSIKLGNSIVSQLQQTFPGSTVTELNLAENPLPHLDETTVTALRTPEDQHSDIQKEAIKASDAAIAQLFDADILVIGVPLYNFGAPSQLKSWLDHIARAGKTFSYSPEGAKGHVEGKKVYLAFSAGAVYSDGPYKAYDFATPYLTAVLGFIGITDITIIRAEGLAFPDMRENAVERALEAFAI</sequence>
<feature type="binding site" evidence="6">
    <location>
        <position position="10"/>
    </location>
    <ligand>
        <name>FMN</name>
        <dbReference type="ChEBI" id="CHEBI:58210"/>
    </ligand>
</feature>
<name>A0A0M8MJP6_9FLAO</name>
<dbReference type="STRING" id="1202724.AM493_14980"/>
<evidence type="ECO:0000256" key="1">
    <source>
        <dbReference type="ARBA" id="ARBA00022630"/>
    </source>
</evidence>
<evidence type="ECO:0000259" key="7">
    <source>
        <dbReference type="Pfam" id="PF02525"/>
    </source>
</evidence>
<dbReference type="AlphaFoldDB" id="A0A0M8MJP6"/>
<comment type="subunit">
    <text evidence="6">Homodimer.</text>
</comment>
<comment type="catalytic activity">
    <reaction evidence="5">
        <text>N,N-dimethyl-1,4-phenylenediamine + anthranilate + 2 NAD(+) = 2-(4-dimethylaminophenyl)diazenylbenzoate + 2 NADH + 2 H(+)</text>
        <dbReference type="Rhea" id="RHEA:55872"/>
        <dbReference type="ChEBI" id="CHEBI:15378"/>
        <dbReference type="ChEBI" id="CHEBI:15783"/>
        <dbReference type="ChEBI" id="CHEBI:16567"/>
        <dbReference type="ChEBI" id="CHEBI:57540"/>
        <dbReference type="ChEBI" id="CHEBI:57945"/>
        <dbReference type="ChEBI" id="CHEBI:71579"/>
        <dbReference type="EC" id="1.7.1.17"/>
    </reaction>
    <physiologicalReaction direction="right-to-left" evidence="5">
        <dbReference type="Rhea" id="RHEA:55874"/>
    </physiologicalReaction>
</comment>
<dbReference type="InterPro" id="IPR003680">
    <property type="entry name" value="Flavodoxin_fold"/>
</dbReference>
<dbReference type="HAMAP" id="MF_01216">
    <property type="entry name" value="Azoreductase_type1"/>
    <property type="match status" value="1"/>
</dbReference>
<dbReference type="OrthoDB" id="9805013at2"/>
<dbReference type="GO" id="GO:0009055">
    <property type="term" value="F:electron transfer activity"/>
    <property type="evidence" value="ECO:0007669"/>
    <property type="project" value="UniProtKB-UniRule"/>
</dbReference>
<evidence type="ECO:0000313" key="8">
    <source>
        <dbReference type="EMBL" id="KOS07197.1"/>
    </source>
</evidence>
<comment type="catalytic activity">
    <reaction evidence="6">
        <text>2 a quinone + NADH + H(+) = 2 a 1,4-benzosemiquinone + NAD(+)</text>
        <dbReference type="Rhea" id="RHEA:65952"/>
        <dbReference type="ChEBI" id="CHEBI:15378"/>
        <dbReference type="ChEBI" id="CHEBI:57540"/>
        <dbReference type="ChEBI" id="CHEBI:57945"/>
        <dbReference type="ChEBI" id="CHEBI:132124"/>
        <dbReference type="ChEBI" id="CHEBI:134225"/>
    </reaction>
</comment>
<evidence type="ECO:0000256" key="5">
    <source>
        <dbReference type="ARBA" id="ARBA00048542"/>
    </source>
</evidence>
<keyword evidence="3 6" id="KW-0560">Oxidoreductase</keyword>
<proteinExistence type="inferred from homology"/>